<feature type="transmembrane region" description="Helical" evidence="6">
    <location>
        <begin position="243"/>
        <end position="261"/>
    </location>
</feature>
<keyword evidence="8" id="KW-1185">Reference proteome</keyword>
<dbReference type="GO" id="GO:0016020">
    <property type="term" value="C:membrane"/>
    <property type="evidence" value="ECO:0007669"/>
    <property type="project" value="UniProtKB-SubCell"/>
</dbReference>
<keyword evidence="3 6" id="KW-0812">Transmembrane</keyword>
<keyword evidence="5 6" id="KW-0472">Membrane</keyword>
<feature type="transmembrane region" description="Helical" evidence="6">
    <location>
        <begin position="206"/>
        <end position="228"/>
    </location>
</feature>
<sequence>MLWRNIVSALRVPQWSKNLLIFAPVSVTRSFDAQTVFDAATAFVAFCLAASATYVVNDLVDREADRNHHHKRYRVFASGQMSPPAGFALIAALGMAAALLATRLPWQFGVALLLYVAGSLAYSLVLKRMLAIDVVTIACLYVLRIVAGDEAIGAQFDGIDSSNWILGFCCLFFLSLALVKRCSDLSAIRAEVDGRMAGRSYRTEDFPVLMAFSAASAMASIAILMRYIDSKTVTESYRNPDTLWLVVPVIVFWLLRMILLANRGKIREDPVVFTFKDRKSQICTLAVALIAFAAV</sequence>
<dbReference type="Pfam" id="PF01040">
    <property type="entry name" value="UbiA"/>
    <property type="match status" value="1"/>
</dbReference>
<keyword evidence="4 6" id="KW-1133">Transmembrane helix</keyword>
<evidence type="ECO:0000313" key="8">
    <source>
        <dbReference type="Proteomes" id="UP000078263"/>
    </source>
</evidence>
<evidence type="ECO:0000256" key="4">
    <source>
        <dbReference type="ARBA" id="ARBA00022989"/>
    </source>
</evidence>
<dbReference type="GO" id="GO:0016765">
    <property type="term" value="F:transferase activity, transferring alkyl or aryl (other than methyl) groups"/>
    <property type="evidence" value="ECO:0007669"/>
    <property type="project" value="InterPro"/>
</dbReference>
<feature type="transmembrane region" description="Helical" evidence="6">
    <location>
        <begin position="81"/>
        <end position="100"/>
    </location>
</feature>
<comment type="subcellular location">
    <subcellularLocation>
        <location evidence="1">Membrane</location>
        <topology evidence="1">Multi-pass membrane protein</topology>
    </subcellularLocation>
</comment>
<feature type="transmembrane region" description="Helical" evidence="6">
    <location>
        <begin position="106"/>
        <end position="125"/>
    </location>
</feature>
<dbReference type="KEGG" id="pns:A9D12_11215"/>
<evidence type="ECO:0000256" key="3">
    <source>
        <dbReference type="ARBA" id="ARBA00022692"/>
    </source>
</evidence>
<gene>
    <name evidence="7" type="ORF">A9D12_11215</name>
</gene>
<dbReference type="Gene3D" id="1.10.357.140">
    <property type="entry name" value="UbiA prenyltransferase"/>
    <property type="match status" value="1"/>
</dbReference>
<dbReference type="InterPro" id="IPR044878">
    <property type="entry name" value="UbiA_sf"/>
</dbReference>
<evidence type="ECO:0008006" key="9">
    <source>
        <dbReference type="Google" id="ProtNLM"/>
    </source>
</evidence>
<evidence type="ECO:0000256" key="6">
    <source>
        <dbReference type="SAM" id="Phobius"/>
    </source>
</evidence>
<dbReference type="STRING" id="1112.A9D12_11215"/>
<feature type="transmembrane region" description="Helical" evidence="6">
    <location>
        <begin position="39"/>
        <end position="60"/>
    </location>
</feature>
<organism evidence="7 8">
    <name type="scientific">Erythrobacter neustonensis</name>
    <dbReference type="NCBI Taxonomy" id="1112"/>
    <lineage>
        <taxon>Bacteria</taxon>
        <taxon>Pseudomonadati</taxon>
        <taxon>Pseudomonadota</taxon>
        <taxon>Alphaproteobacteria</taxon>
        <taxon>Sphingomonadales</taxon>
        <taxon>Erythrobacteraceae</taxon>
        <taxon>Erythrobacter/Porphyrobacter group</taxon>
        <taxon>Erythrobacter</taxon>
    </lineage>
</organism>
<evidence type="ECO:0000256" key="1">
    <source>
        <dbReference type="ARBA" id="ARBA00004141"/>
    </source>
</evidence>
<keyword evidence="2" id="KW-1003">Cell membrane</keyword>
<name>A0A192D4J7_9SPHN</name>
<dbReference type="EMBL" id="CP016033">
    <property type="protein sequence ID" value="ANK13413.1"/>
    <property type="molecule type" value="Genomic_DNA"/>
</dbReference>
<dbReference type="AlphaFoldDB" id="A0A192D4J7"/>
<evidence type="ECO:0000256" key="2">
    <source>
        <dbReference type="ARBA" id="ARBA00022475"/>
    </source>
</evidence>
<dbReference type="Proteomes" id="UP000078263">
    <property type="component" value="Chromosome"/>
</dbReference>
<reference evidence="7 8" key="1">
    <citation type="submission" date="2016-05" db="EMBL/GenBank/DDBJ databases">
        <title>Compelete Genome Sequence of Bacteriochlorophyll-Synthesizing Bacterium Porphyrobacter neustonensis DSM 9434.</title>
        <authorList>
            <person name="Shi X.-L."/>
            <person name="Wu Y.-H."/>
            <person name="Cheng H."/>
            <person name="Xu L."/>
            <person name="Zhang X.-Q."/>
            <person name="Wang C.-S."/>
            <person name="Xu X.-W."/>
        </authorList>
    </citation>
    <scope>NUCLEOTIDE SEQUENCE [LARGE SCALE GENOMIC DNA]</scope>
    <source>
        <strain evidence="7 8">DSM 9434</strain>
    </source>
</reference>
<evidence type="ECO:0000256" key="5">
    <source>
        <dbReference type="ARBA" id="ARBA00023136"/>
    </source>
</evidence>
<feature type="transmembrane region" description="Helical" evidence="6">
    <location>
        <begin position="130"/>
        <end position="147"/>
    </location>
</feature>
<evidence type="ECO:0000313" key="7">
    <source>
        <dbReference type="EMBL" id="ANK13413.1"/>
    </source>
</evidence>
<protein>
    <recommendedName>
        <fullName evidence="9">Prenyltransferase</fullName>
    </recommendedName>
</protein>
<dbReference type="CDD" id="cd13963">
    <property type="entry name" value="PT_UbiA_2"/>
    <property type="match status" value="1"/>
</dbReference>
<dbReference type="InterPro" id="IPR000537">
    <property type="entry name" value="UbiA_prenyltransferase"/>
</dbReference>
<feature type="transmembrane region" description="Helical" evidence="6">
    <location>
        <begin position="162"/>
        <end position="179"/>
    </location>
</feature>
<proteinExistence type="predicted"/>
<accession>A0A192D4J7</accession>